<dbReference type="Pfam" id="PF00535">
    <property type="entry name" value="Glycos_transf_2"/>
    <property type="match status" value="1"/>
</dbReference>
<dbReference type="Gene3D" id="3.90.550.10">
    <property type="entry name" value="Spore Coat Polysaccharide Biosynthesis Protein SpsA, Chain A"/>
    <property type="match status" value="1"/>
</dbReference>
<dbReference type="InterPro" id="IPR001173">
    <property type="entry name" value="Glyco_trans_2-like"/>
</dbReference>
<organism evidence="2">
    <name type="scientific">freshwater sediment metagenome</name>
    <dbReference type="NCBI Taxonomy" id="556182"/>
    <lineage>
        <taxon>unclassified sequences</taxon>
        <taxon>metagenomes</taxon>
        <taxon>ecological metagenomes</taxon>
    </lineage>
</organism>
<feature type="domain" description="Glycosyltransferase 2-like" evidence="1">
    <location>
        <begin position="393"/>
        <end position="509"/>
    </location>
</feature>
<dbReference type="PANTHER" id="PTHR43179">
    <property type="entry name" value="RHAMNOSYLTRANSFERASE WBBL"/>
    <property type="match status" value="1"/>
</dbReference>
<dbReference type="CDD" id="cd04186">
    <property type="entry name" value="GT_2_like_c"/>
    <property type="match status" value="1"/>
</dbReference>
<evidence type="ECO:0000313" key="2">
    <source>
        <dbReference type="EMBL" id="CAJ0890448.1"/>
    </source>
</evidence>
<sequence>MSSSPGEKTGPRLEIAKDIELRDGHLFAESDEPWLLLVDESLRRGRSRFIEMTYWVDAIERPVRPILRVWFGREHWRDVIMPAPTDGNGVWIGRLPRGWTELWISPTNRAGETGFTIVDVQSPSLASVARRLMRNPKRLFFALSAEMVGLHEEADLNWRWALGREPRSAYARWRAARRPRGQSRTECSGPVFCEIFLDVGKASASQIDASCHAIEDQSHDAWRVSFYGMPSNEDAAQRLSAWAHEPQFGGCGDIATSSLVCRLQAGDLLDRQALATFTSFFDRHPEIALAYSDAAQIDPSGSLSRIWRPGWSPTLQRFVDYVGRGFFFRGRLVDNATHWLDLGETALFNLLAPRLKNHQIGSIPRPLITFPPAPPPVPRNVPAIHNGSAPSVTIVIPTRDRADLLEVCLNSLFERTTYKNFQVALIDNDSREKRTFALIERLKREQPRLSVLVQPGDFNFSALSNAGAAATADDYLLFLNNDTQIVTPDWIERLLYFATQSDVGAVGAKLLFPDRTVQHIGVVLGMGGVAGHFGAGLKESDAGWLGRNLAPYDVSAVSGACLMVARDKFDAAGKFDAENLPVDLNDIDLCLRLLQMGLRNICQSQAVLIHHQSASRGGGLRLQRVYARERQFFVERWRALIRDDPYFNPGLSLYAQEEMLP</sequence>
<proteinExistence type="predicted"/>
<name>A0AA48RF89_9ZZZZ</name>
<dbReference type="SUPFAM" id="SSF53448">
    <property type="entry name" value="Nucleotide-diphospho-sugar transferases"/>
    <property type="match status" value="2"/>
</dbReference>
<dbReference type="EMBL" id="OY288114">
    <property type="protein sequence ID" value="CAJ0890448.1"/>
    <property type="molecule type" value="Genomic_DNA"/>
</dbReference>
<dbReference type="AlphaFoldDB" id="A0AA48RF89"/>
<dbReference type="PANTHER" id="PTHR43179:SF7">
    <property type="entry name" value="RHAMNOSYLTRANSFERASE WBBL"/>
    <property type="match status" value="1"/>
</dbReference>
<gene>
    <name evidence="2" type="primary">rfbC</name>
    <name evidence="2" type="ORF">AMST5_04051</name>
</gene>
<accession>A0AA48RF89</accession>
<reference evidence="2" key="1">
    <citation type="submission" date="2023-07" db="EMBL/GenBank/DDBJ databases">
        <authorList>
            <person name="Pelsma A.J. K."/>
        </authorList>
    </citation>
    <scope>NUCLEOTIDE SEQUENCE</scope>
</reference>
<dbReference type="InterPro" id="IPR029044">
    <property type="entry name" value="Nucleotide-diphossugar_trans"/>
</dbReference>
<protein>
    <submittedName>
        <fullName evidence="2">O-antigen biosynthesis protein</fullName>
    </submittedName>
</protein>
<evidence type="ECO:0000259" key="1">
    <source>
        <dbReference type="Pfam" id="PF00535"/>
    </source>
</evidence>